<dbReference type="RefSeq" id="WP_189376926.1">
    <property type="nucleotide sequence ID" value="NZ_BNAH01000003.1"/>
</dbReference>
<feature type="domain" description="XdhC- CoxI" evidence="2">
    <location>
        <begin position="38"/>
        <end position="101"/>
    </location>
</feature>
<dbReference type="InterPro" id="IPR003777">
    <property type="entry name" value="XdhC_CoxI"/>
</dbReference>
<feature type="compositionally biased region" description="Polar residues" evidence="1">
    <location>
        <begin position="13"/>
        <end position="23"/>
    </location>
</feature>
<evidence type="ECO:0000313" key="5">
    <source>
        <dbReference type="Proteomes" id="UP000626370"/>
    </source>
</evidence>
<feature type="region of interest" description="Disordered" evidence="1">
    <location>
        <begin position="1"/>
        <end position="23"/>
    </location>
</feature>
<evidence type="ECO:0000259" key="2">
    <source>
        <dbReference type="Pfam" id="PF02625"/>
    </source>
</evidence>
<keyword evidence="5" id="KW-1185">Reference proteome</keyword>
<reference evidence="5" key="1">
    <citation type="journal article" date="2019" name="Int. J. Syst. Evol. Microbiol.">
        <title>The Global Catalogue of Microorganisms (GCM) 10K type strain sequencing project: providing services to taxonomists for standard genome sequencing and annotation.</title>
        <authorList>
            <consortium name="The Broad Institute Genomics Platform"/>
            <consortium name="The Broad Institute Genome Sequencing Center for Infectious Disease"/>
            <person name="Wu L."/>
            <person name="Ma J."/>
        </authorList>
    </citation>
    <scope>NUCLEOTIDE SEQUENCE [LARGE SCALE GENOMIC DNA]</scope>
    <source>
        <strain evidence="5">CGMCC 1.15922</strain>
    </source>
</reference>
<dbReference type="Pfam" id="PF13478">
    <property type="entry name" value="XdhC_C"/>
    <property type="match status" value="1"/>
</dbReference>
<dbReference type="Pfam" id="PF02625">
    <property type="entry name" value="XdhC_CoxI"/>
    <property type="match status" value="1"/>
</dbReference>
<evidence type="ECO:0000259" key="3">
    <source>
        <dbReference type="Pfam" id="PF13478"/>
    </source>
</evidence>
<dbReference type="PANTHER" id="PTHR30388">
    <property type="entry name" value="ALDEHYDE OXIDOREDUCTASE MOLYBDENUM COFACTOR ASSEMBLY PROTEIN"/>
    <property type="match status" value="1"/>
</dbReference>
<organism evidence="4 5">
    <name type="scientific">Thalassotalea profundi</name>
    <dbReference type="NCBI Taxonomy" id="2036687"/>
    <lineage>
        <taxon>Bacteria</taxon>
        <taxon>Pseudomonadati</taxon>
        <taxon>Pseudomonadota</taxon>
        <taxon>Gammaproteobacteria</taxon>
        <taxon>Alteromonadales</taxon>
        <taxon>Colwelliaceae</taxon>
        <taxon>Thalassotalea</taxon>
    </lineage>
</organism>
<name>A0ABQ3IGJ4_9GAMM</name>
<comment type="caution">
    <text evidence="4">The sequence shown here is derived from an EMBL/GenBank/DDBJ whole genome shotgun (WGS) entry which is preliminary data.</text>
</comment>
<dbReference type="NCBIfam" id="TIGR02964">
    <property type="entry name" value="xanthine_xdhC"/>
    <property type="match status" value="1"/>
</dbReference>
<dbReference type="Gene3D" id="3.40.50.720">
    <property type="entry name" value="NAD(P)-binding Rossmann-like Domain"/>
    <property type="match status" value="1"/>
</dbReference>
<dbReference type="PANTHER" id="PTHR30388:SF6">
    <property type="entry name" value="XANTHINE DEHYDROGENASE SUBUNIT A-RELATED"/>
    <property type="match status" value="1"/>
</dbReference>
<dbReference type="Proteomes" id="UP000626370">
    <property type="component" value="Unassembled WGS sequence"/>
</dbReference>
<dbReference type="EMBL" id="BNAH01000003">
    <property type="protein sequence ID" value="GHE82927.1"/>
    <property type="molecule type" value="Genomic_DNA"/>
</dbReference>
<sequence>MNSFDNNRFDQEPTASGNSFNNNPAHKLNWNQASLELAQKGKAYVLITIIGVSGSTPRNSGTKMVVTLNNTAEIISYDTIGGGHLEYKAIKHAQTLLMANKDCQTIEHFQLGSQLGQCCGGNASLLFECFATNAIHIAVFGAGHVGQALMPMLAGLPCRVTWLDNRESQFSHHIQGSIYANVTQLITDDPASEVASMPINTIYVVMTHNHQLDFDISLEILKREDFHYLGLIASDTKWRRFQQRYKHREISPSLVERMNCPIGLEQVVGKMPMEVAVSVAGKIIESYQALLPNINLSRNQKNKGVSFKEIKQLLSSQQVENQSTLNEQSITNLNATINLMPYAKNEDEDYSIMNNERDSQNNRATEIGTTK</sequence>
<protein>
    <recommendedName>
        <fullName evidence="6">Xanthine dehydrogenase accessory protein XdhC</fullName>
    </recommendedName>
</protein>
<dbReference type="InterPro" id="IPR052698">
    <property type="entry name" value="MoCofactor_Util/Proc"/>
</dbReference>
<accession>A0ABQ3IGJ4</accession>
<gene>
    <name evidence="4" type="ORF">GCM10011501_09080</name>
</gene>
<evidence type="ECO:0008006" key="6">
    <source>
        <dbReference type="Google" id="ProtNLM"/>
    </source>
</evidence>
<feature type="domain" description="XdhC Rossmann" evidence="3">
    <location>
        <begin position="138"/>
        <end position="283"/>
    </location>
</feature>
<evidence type="ECO:0000256" key="1">
    <source>
        <dbReference type="SAM" id="MobiDB-lite"/>
    </source>
</evidence>
<dbReference type="InterPro" id="IPR027051">
    <property type="entry name" value="XdhC_Rossmann_dom"/>
</dbReference>
<evidence type="ECO:0000313" key="4">
    <source>
        <dbReference type="EMBL" id="GHE82927.1"/>
    </source>
</evidence>
<dbReference type="InterPro" id="IPR014308">
    <property type="entry name" value="Xanthine_DH_XdhC"/>
</dbReference>
<proteinExistence type="predicted"/>